<name>A0A9D5X3U2_9ACTN</name>
<keyword evidence="5 6" id="KW-0233">DNA recombination</keyword>
<evidence type="ECO:0000313" key="8">
    <source>
        <dbReference type="Proteomes" id="UP000787322"/>
    </source>
</evidence>
<protein>
    <recommendedName>
        <fullName evidence="6">Mutator family transposase</fullName>
    </recommendedName>
</protein>
<comment type="function">
    <text evidence="1 6">Required for the transposition of the insertion element.</text>
</comment>
<proteinExistence type="inferred from homology"/>
<gene>
    <name evidence="7" type="ORF">HXK24_04200</name>
</gene>
<sequence>EPYVLTYLDFPKEHAHWIRTNNLCERLNKEIKKRTRVVGVFPLKQAMLRLVGAVCINQNEEWFVATHFMDKRSLLFEECPKRESCTQETIDHLLQVIDSDFKVCKEVA</sequence>
<evidence type="ECO:0000256" key="4">
    <source>
        <dbReference type="ARBA" id="ARBA00023125"/>
    </source>
</evidence>
<evidence type="ECO:0000256" key="3">
    <source>
        <dbReference type="ARBA" id="ARBA00022578"/>
    </source>
</evidence>
<dbReference type="GO" id="GO:0004803">
    <property type="term" value="F:transposase activity"/>
    <property type="evidence" value="ECO:0007669"/>
    <property type="project" value="UniProtKB-UniRule"/>
</dbReference>
<evidence type="ECO:0000256" key="2">
    <source>
        <dbReference type="ARBA" id="ARBA00010961"/>
    </source>
</evidence>
<dbReference type="GO" id="GO:0003677">
    <property type="term" value="F:DNA binding"/>
    <property type="evidence" value="ECO:0007669"/>
    <property type="project" value="UniProtKB-UniRule"/>
</dbReference>
<evidence type="ECO:0000313" key="7">
    <source>
        <dbReference type="EMBL" id="MBF4803009.1"/>
    </source>
</evidence>
<reference evidence="7" key="1">
    <citation type="submission" date="2020-04" db="EMBL/GenBank/DDBJ databases">
        <title>Deep metagenomics examines the oral microbiome during advanced dental caries in children, revealing novel taxa and co-occurrences with host molecules.</title>
        <authorList>
            <person name="Baker J.L."/>
            <person name="Morton J.T."/>
            <person name="Dinis M."/>
            <person name="Alvarez R."/>
            <person name="Tran N.C."/>
            <person name="Knight R."/>
            <person name="Edlund A."/>
        </authorList>
    </citation>
    <scope>NUCLEOTIDE SEQUENCE</scope>
    <source>
        <strain evidence="7">JCVI_3_bin.11</strain>
    </source>
</reference>
<keyword evidence="3 6" id="KW-0815">Transposition</keyword>
<dbReference type="PANTHER" id="PTHR33217">
    <property type="entry name" value="TRANSPOSASE FOR INSERTION SEQUENCE ELEMENT IS1081"/>
    <property type="match status" value="1"/>
</dbReference>
<organism evidence="7 8">
    <name type="scientific">Lancefieldella parvula</name>
    <dbReference type="NCBI Taxonomy" id="1382"/>
    <lineage>
        <taxon>Bacteria</taxon>
        <taxon>Bacillati</taxon>
        <taxon>Actinomycetota</taxon>
        <taxon>Coriobacteriia</taxon>
        <taxon>Coriobacteriales</taxon>
        <taxon>Atopobiaceae</taxon>
        <taxon>Lancefieldella</taxon>
    </lineage>
</organism>
<dbReference type="AlphaFoldDB" id="A0A9D5X3U2"/>
<feature type="non-terminal residue" evidence="7">
    <location>
        <position position="1"/>
    </location>
</feature>
<keyword evidence="4 6" id="KW-0238">DNA-binding</keyword>
<comment type="similarity">
    <text evidence="2 6">Belongs to the transposase mutator family.</text>
</comment>
<evidence type="ECO:0000256" key="6">
    <source>
        <dbReference type="RuleBase" id="RU365089"/>
    </source>
</evidence>
<keyword evidence="6" id="KW-0814">Transposable element</keyword>
<dbReference type="PANTHER" id="PTHR33217:SF7">
    <property type="entry name" value="TRANSPOSASE FOR INSERTION SEQUENCE ELEMENT IS1081"/>
    <property type="match status" value="1"/>
</dbReference>
<dbReference type="Pfam" id="PF00872">
    <property type="entry name" value="Transposase_mut"/>
    <property type="match status" value="1"/>
</dbReference>
<dbReference type="InterPro" id="IPR001207">
    <property type="entry name" value="Transposase_mutator"/>
</dbReference>
<dbReference type="GO" id="GO:0006313">
    <property type="term" value="P:DNA transposition"/>
    <property type="evidence" value="ECO:0007669"/>
    <property type="project" value="UniProtKB-UniRule"/>
</dbReference>
<dbReference type="EMBL" id="JABZGU010000085">
    <property type="protein sequence ID" value="MBF4803009.1"/>
    <property type="molecule type" value="Genomic_DNA"/>
</dbReference>
<comment type="caution">
    <text evidence="7">The sequence shown here is derived from an EMBL/GenBank/DDBJ whole genome shotgun (WGS) entry which is preliminary data.</text>
</comment>
<dbReference type="Proteomes" id="UP000787322">
    <property type="component" value="Unassembled WGS sequence"/>
</dbReference>
<accession>A0A9D5X3U2</accession>
<evidence type="ECO:0000256" key="5">
    <source>
        <dbReference type="ARBA" id="ARBA00023172"/>
    </source>
</evidence>
<evidence type="ECO:0000256" key="1">
    <source>
        <dbReference type="ARBA" id="ARBA00002190"/>
    </source>
</evidence>